<organism evidence="2 3">
    <name type="scientific">Algoriphagus alkaliphilus</name>
    <dbReference type="NCBI Taxonomy" id="279824"/>
    <lineage>
        <taxon>Bacteria</taxon>
        <taxon>Pseudomonadati</taxon>
        <taxon>Bacteroidota</taxon>
        <taxon>Cytophagia</taxon>
        <taxon>Cytophagales</taxon>
        <taxon>Cyclobacteriaceae</taxon>
        <taxon>Algoriphagus</taxon>
    </lineage>
</organism>
<dbReference type="Proteomes" id="UP000198756">
    <property type="component" value="Unassembled WGS sequence"/>
</dbReference>
<evidence type="ECO:0000256" key="1">
    <source>
        <dbReference type="SAM" id="SignalP"/>
    </source>
</evidence>
<dbReference type="RefSeq" id="WP_092729018.1">
    <property type="nucleotide sequence ID" value="NZ_FMXE01000007.1"/>
</dbReference>
<gene>
    <name evidence="2" type="ORF">SAMN03080617_01175</name>
</gene>
<dbReference type="STRING" id="279824.SAMN03080617_01175"/>
<reference evidence="3" key="1">
    <citation type="submission" date="2016-10" db="EMBL/GenBank/DDBJ databases">
        <authorList>
            <person name="Varghese N."/>
            <person name="Submissions S."/>
        </authorList>
    </citation>
    <scope>NUCLEOTIDE SEQUENCE [LARGE SCALE GENOMIC DNA]</scope>
    <source>
        <strain evidence="3">DSM 22703</strain>
    </source>
</reference>
<feature type="signal peptide" evidence="1">
    <location>
        <begin position="1"/>
        <end position="22"/>
    </location>
</feature>
<evidence type="ECO:0000313" key="3">
    <source>
        <dbReference type="Proteomes" id="UP000198756"/>
    </source>
</evidence>
<evidence type="ECO:0008006" key="4">
    <source>
        <dbReference type="Google" id="ProtNLM"/>
    </source>
</evidence>
<proteinExistence type="predicted"/>
<keyword evidence="3" id="KW-1185">Reference proteome</keyword>
<dbReference type="OrthoDB" id="824795at2"/>
<dbReference type="EMBL" id="FMXE01000007">
    <property type="protein sequence ID" value="SDA59336.1"/>
    <property type="molecule type" value="Genomic_DNA"/>
</dbReference>
<feature type="chain" id="PRO_5011579799" description="Outer membrane protein beta-barrel domain-containing protein" evidence="1">
    <location>
        <begin position="23"/>
        <end position="240"/>
    </location>
</feature>
<protein>
    <recommendedName>
        <fullName evidence="4">Outer membrane protein beta-barrel domain-containing protein</fullName>
    </recommendedName>
</protein>
<name>A0A1G5WNV8_9BACT</name>
<dbReference type="AlphaFoldDB" id="A0A1G5WNV8"/>
<evidence type="ECO:0000313" key="2">
    <source>
        <dbReference type="EMBL" id="SDA59336.1"/>
    </source>
</evidence>
<keyword evidence="1" id="KW-0732">Signal</keyword>
<accession>A0A1G5WNV8</accession>
<sequence>MKPIRITLIALFLLCLFDASFAQSKLAIETKFGTGNTKLDYLGNFNDLVASTTDRFFFSLGLVKSLEKGFSYGFEFEYYRFDLYLTYTPIDPLSNLGGPRFDYFAFGPKVQKDLFVFPKAGLSFSTALHLTNNAQSDYEYSGGELQAIRLPNGQPRIPVEIYGQRSIEELAIHIKPEIGLFYDLTAKSRLTLSAKWGLDLREPSIVIDLNRIEFENQTYQNKYFFSGNYFSTLLGYRYSF</sequence>